<dbReference type="InterPro" id="IPR000719">
    <property type="entry name" value="Prot_kinase_dom"/>
</dbReference>
<dbReference type="Pfam" id="PF00069">
    <property type="entry name" value="Pkinase"/>
    <property type="match status" value="2"/>
</dbReference>
<evidence type="ECO:0000313" key="2">
    <source>
        <dbReference type="EMBL" id="OQV14494.1"/>
    </source>
</evidence>
<dbReference type="Proteomes" id="UP000192578">
    <property type="component" value="Unassembled WGS sequence"/>
</dbReference>
<dbReference type="InterPro" id="IPR053235">
    <property type="entry name" value="Ser_Thr_kinase"/>
</dbReference>
<name>A0A1W0WH19_HYPEX</name>
<dbReference type="SUPFAM" id="SSF56112">
    <property type="entry name" value="Protein kinase-like (PK-like)"/>
    <property type="match status" value="3"/>
</dbReference>
<comment type="caution">
    <text evidence="2">The sequence shown here is derived from an EMBL/GenBank/DDBJ whole genome shotgun (WGS) entry which is preliminary data.</text>
</comment>
<dbReference type="PROSITE" id="PS50011">
    <property type="entry name" value="PROTEIN_KINASE_DOM"/>
    <property type="match status" value="3"/>
</dbReference>
<protein>
    <recommendedName>
        <fullName evidence="1">Protein kinase domain-containing protein</fullName>
    </recommendedName>
</protein>
<organism evidence="2 3">
    <name type="scientific">Hypsibius exemplaris</name>
    <name type="common">Freshwater tardigrade</name>
    <dbReference type="NCBI Taxonomy" id="2072580"/>
    <lineage>
        <taxon>Eukaryota</taxon>
        <taxon>Metazoa</taxon>
        <taxon>Ecdysozoa</taxon>
        <taxon>Tardigrada</taxon>
        <taxon>Eutardigrada</taxon>
        <taxon>Parachela</taxon>
        <taxon>Hypsibioidea</taxon>
        <taxon>Hypsibiidae</taxon>
        <taxon>Hypsibius</taxon>
    </lineage>
</organism>
<proteinExistence type="predicted"/>
<sequence>MDQLFAESTFRIRLTDYSHDSTCLTLESLHGSHPNIALLMAPVELVKKDNLLPFMSGRQLLRKCKPLDLSSDEFGAAFSGNTLFVYEEVTSSFLEKEINERLVRIVGLHHVNLVKYHAFGLHRLPDNLATGSENRIQLGVLLDVWGNSNQSDNQKWPCCFGSLREFSFKKFIQTQPLTVDSIIQYTIDLLEALTYLHNQVPPITLGTLRTQSIILTNTGSLKILDLINPIYFHNDSKKWREFLQSEDRLYAHPDVVELAWSHVDNHFFPRVETIGMNADFWSLGCVILDMFTQGKLQHTDKNGDLIPEQADERTFWSAITNKGRPFIPFIPGSAPQIIQQVCKLCFDNGLNSPKSAGNLLMYIRMRKKGTNDSEIPALTNIPLFSYSTPTDPDRQHTLHYRWVGPVAFGAYGEVHKISITDSSSDPSKVTSGYEHQLLALKVLNETLSTLSPHQSATLVQLVHKNVVKYIACGEISIGSDNMRLPAPRPAVLMEYYSGGNLNTLAEKGELKEKDVLRYCKQMANGLQYLHGLSHSTLSPEKPVFHGNLKGAIVFLTENRRTCKIGGLENHHLVELNKEGRTVTCGLRACQGTLHYMSPEVLAYAANKNAEGRTFIGQASDIWSFGCVILELFNQGSVPFSYPKTTAVAAFGDGTYQWINKTMQLLDALNNGAHPDFSLRGESRFVCPTLKKITRRRLISIIVERCVSITPEHRPNAAQIYEVLTKIRDTVQEGQAIRKRRPPMPNAPNVYFLYSNHQNPEEPRRQKLGITWVNNIGYGGFADIYSIKAVDQADLLALTSEDYETLTLKIIRVGADGFKYAKAKNAILMEHFSGGDLHNLSKTYEMNEQTILYYLQQVTNGLKFMHGENQSHGLKPIFHAHLKGVFMFLTHDRKTCKIGNYDNVYLLSHDQASFEMPARSGNVVHMAPEMLKHFFENPTNKKCELADGLAGDIWSVGCIVLEMLRKGDVKYRTAEEDAERVVSSNLKQYLRQVADGAHPDQAVAKAAGMSPELRRIVLQCLQKDPLNRPTATELWNSVVALEHQLRLPQGSAAITSPVAS</sequence>
<evidence type="ECO:0000259" key="1">
    <source>
        <dbReference type="PROSITE" id="PS50011"/>
    </source>
</evidence>
<gene>
    <name evidence="2" type="ORF">BV898_11336</name>
</gene>
<feature type="domain" description="Protein kinase" evidence="1">
    <location>
        <begin position="769"/>
        <end position="1045"/>
    </location>
</feature>
<evidence type="ECO:0000313" key="3">
    <source>
        <dbReference type="Proteomes" id="UP000192578"/>
    </source>
</evidence>
<reference evidence="3" key="1">
    <citation type="submission" date="2017-01" db="EMBL/GenBank/DDBJ databases">
        <title>Comparative genomics of anhydrobiosis in the tardigrade Hypsibius dujardini.</title>
        <authorList>
            <person name="Yoshida Y."/>
            <person name="Koutsovoulos G."/>
            <person name="Laetsch D."/>
            <person name="Stevens L."/>
            <person name="Kumar S."/>
            <person name="Horikawa D."/>
            <person name="Ishino K."/>
            <person name="Komine S."/>
            <person name="Tomita M."/>
            <person name="Blaxter M."/>
            <person name="Arakawa K."/>
        </authorList>
    </citation>
    <scope>NUCLEOTIDE SEQUENCE [LARGE SCALE GENOMIC DNA]</scope>
    <source>
        <strain evidence="3">Z151</strain>
    </source>
</reference>
<dbReference type="GO" id="GO:0005737">
    <property type="term" value="C:cytoplasm"/>
    <property type="evidence" value="ECO:0007669"/>
    <property type="project" value="TreeGrafter"/>
</dbReference>
<feature type="domain" description="Protein kinase" evidence="1">
    <location>
        <begin position="63"/>
        <end position="384"/>
    </location>
</feature>
<dbReference type="EMBL" id="MTYJ01000104">
    <property type="protein sequence ID" value="OQV14494.1"/>
    <property type="molecule type" value="Genomic_DNA"/>
</dbReference>
<keyword evidence="3" id="KW-1185">Reference proteome</keyword>
<dbReference type="InterPro" id="IPR011009">
    <property type="entry name" value="Kinase-like_dom_sf"/>
</dbReference>
<dbReference type="PANTHER" id="PTHR24361">
    <property type="entry name" value="MITOGEN-ACTIVATED KINASE KINASE KINASE"/>
    <property type="match status" value="1"/>
</dbReference>
<dbReference type="Gene3D" id="1.10.510.10">
    <property type="entry name" value="Transferase(Phosphotransferase) domain 1"/>
    <property type="match status" value="3"/>
</dbReference>
<feature type="domain" description="Protein kinase" evidence="1">
    <location>
        <begin position="400"/>
        <end position="723"/>
    </location>
</feature>
<dbReference type="GO" id="GO:0005524">
    <property type="term" value="F:ATP binding"/>
    <property type="evidence" value="ECO:0007669"/>
    <property type="project" value="UniProtKB-KW"/>
</dbReference>
<accession>A0A1W0WH19</accession>
<dbReference type="GO" id="GO:0004674">
    <property type="term" value="F:protein serine/threonine kinase activity"/>
    <property type="evidence" value="ECO:0007669"/>
    <property type="project" value="UniProtKB-KW"/>
</dbReference>
<dbReference type="AlphaFoldDB" id="A0A1W0WH19"/>